<dbReference type="InterPro" id="IPR052513">
    <property type="entry name" value="Thioester_dehydratase-like"/>
</dbReference>
<accession>A0A2K9D4J4</accession>
<dbReference type="OrthoDB" id="5514845at2"/>
<dbReference type="PANTHER" id="PTHR34075">
    <property type="entry name" value="BLR3430 PROTEIN"/>
    <property type="match status" value="1"/>
</dbReference>
<name>A0A2K9D4J4_BURPE</name>
<comment type="caution">
    <text evidence="2">The sequence shown here is derived from an EMBL/GenBank/DDBJ whole genome shotgun (WGS) entry which is preliminary data.</text>
</comment>
<dbReference type="KEGG" id="but:X994_3862"/>
<dbReference type="AlphaFoldDB" id="A0A2K9D4J4"/>
<feature type="domain" description="ChsH2 C-terminal OB-fold" evidence="1">
    <location>
        <begin position="51"/>
        <end position="110"/>
    </location>
</feature>
<dbReference type="EMBL" id="JQIM01000009">
    <property type="protein sequence ID" value="KGX11048.1"/>
    <property type="molecule type" value="Genomic_DNA"/>
</dbReference>
<dbReference type="SUPFAM" id="SSF50249">
    <property type="entry name" value="Nucleic acid-binding proteins"/>
    <property type="match status" value="1"/>
</dbReference>
<dbReference type="InterPro" id="IPR012340">
    <property type="entry name" value="NA-bd_OB-fold"/>
</dbReference>
<dbReference type="PANTHER" id="PTHR34075:SF5">
    <property type="entry name" value="BLR3430 PROTEIN"/>
    <property type="match status" value="1"/>
</dbReference>
<reference evidence="2 3" key="1">
    <citation type="submission" date="2014-08" db="EMBL/GenBank/DDBJ databases">
        <authorList>
            <person name="Bunnell A."/>
            <person name="Chain P.S."/>
            <person name="Chertkov O."/>
            <person name="Currie B.J."/>
            <person name="Daligault H.E."/>
            <person name="Davenport K.W."/>
            <person name="Davis C."/>
            <person name="Gleasner C.D."/>
            <person name="Johnson S.L."/>
            <person name="Kaestli M."/>
            <person name="Koren S."/>
            <person name="Kunde Y.A."/>
            <person name="Mayo M."/>
            <person name="McMurry K.K."/>
            <person name="Price E.P."/>
            <person name="Reitenga K.G."/>
            <person name="Robison R."/>
            <person name="Rosovitz M.J."/>
            <person name="Sarovich D.S."/>
            <person name="Teshima H."/>
        </authorList>
    </citation>
    <scope>NUCLEOTIDE SEQUENCE [LARGE SCALE GENOMIC DNA]</scope>
    <source>
        <strain evidence="2 3">MSHR44</strain>
    </source>
</reference>
<gene>
    <name evidence="2" type="ORF">Y036_4300</name>
</gene>
<evidence type="ECO:0000313" key="2">
    <source>
        <dbReference type="EMBL" id="KGX11048.1"/>
    </source>
</evidence>
<dbReference type="Pfam" id="PF01796">
    <property type="entry name" value="OB_ChsH2_C"/>
    <property type="match status" value="1"/>
</dbReference>
<dbReference type="Proteomes" id="UP000030475">
    <property type="component" value="Unassembled WGS sequence"/>
</dbReference>
<sequence length="124" mass="13439">MADLPRQAARMVYLNGLRNAELLYQFDVKAGKAVFYPREVGPSGSAAALQWRRSRGGGVVYASTTIFPKHGAAYNVALVSLNEGFRMMSTIVTDSADALAPGTPVQVDFDETDGMPRVIFRPLS</sequence>
<evidence type="ECO:0000259" key="1">
    <source>
        <dbReference type="Pfam" id="PF01796"/>
    </source>
</evidence>
<evidence type="ECO:0000313" key="3">
    <source>
        <dbReference type="Proteomes" id="UP000030475"/>
    </source>
</evidence>
<dbReference type="RefSeq" id="WP_004557459.1">
    <property type="nucleotide sequence ID" value="NZ_CM121436.1"/>
</dbReference>
<dbReference type="InterPro" id="IPR002878">
    <property type="entry name" value="ChsH2_C"/>
</dbReference>
<protein>
    <recommendedName>
        <fullName evidence="1">ChsH2 C-terminal OB-fold domain-containing protein</fullName>
    </recommendedName>
</protein>
<proteinExistence type="predicted"/>
<organism evidence="2 3">
    <name type="scientific">Burkholderia pseudomallei</name>
    <name type="common">Pseudomonas pseudomallei</name>
    <dbReference type="NCBI Taxonomy" id="28450"/>
    <lineage>
        <taxon>Bacteria</taxon>
        <taxon>Pseudomonadati</taxon>
        <taxon>Pseudomonadota</taxon>
        <taxon>Betaproteobacteria</taxon>
        <taxon>Burkholderiales</taxon>
        <taxon>Burkholderiaceae</taxon>
        <taxon>Burkholderia</taxon>
        <taxon>pseudomallei group</taxon>
    </lineage>
</organism>